<organism evidence="4 5">
    <name type="scientific">Actinocorallia herbida</name>
    <dbReference type="NCBI Taxonomy" id="58109"/>
    <lineage>
        <taxon>Bacteria</taxon>
        <taxon>Bacillati</taxon>
        <taxon>Actinomycetota</taxon>
        <taxon>Actinomycetes</taxon>
        <taxon>Streptosporangiales</taxon>
        <taxon>Thermomonosporaceae</taxon>
        <taxon>Actinocorallia</taxon>
    </lineage>
</organism>
<dbReference type="GO" id="GO:0016853">
    <property type="term" value="F:isomerase activity"/>
    <property type="evidence" value="ECO:0007669"/>
    <property type="project" value="UniProtKB-KW"/>
</dbReference>
<proteinExistence type="inferred from homology"/>
<dbReference type="InterPro" id="IPR004964">
    <property type="entry name" value="PhzA_PhzB"/>
</dbReference>
<comment type="caution">
    <text evidence="4">The sequence shown here is derived from an EMBL/GenBank/DDBJ whole genome shotgun (WGS) entry which is preliminary data.</text>
</comment>
<evidence type="ECO:0000313" key="4">
    <source>
        <dbReference type="EMBL" id="ROO88060.1"/>
    </source>
</evidence>
<dbReference type="GO" id="GO:0017000">
    <property type="term" value="P:antibiotic biosynthetic process"/>
    <property type="evidence" value="ECO:0007669"/>
    <property type="project" value="UniProtKB-KW"/>
</dbReference>
<sequence>MSTNDSDLRAGNRATVERFFKTHGLERASLFAADGYKVLPWTGLGHAIDMRGMYELKYNFLRNIELFTGWTWSDITIYDTQHPDRFWVECRGQGVISVEGHEPVNYGNHYLMNFRLEEGKIAEFREFCNPLSKPTDNEGRPAETPPLGDWKPPTGWPEPADWTPQNPA</sequence>
<comment type="similarity">
    <text evidence="1">Belongs to the PhzA/PhzB family.</text>
</comment>
<name>A0A3N1D3H0_9ACTN</name>
<dbReference type="Pfam" id="PF03284">
    <property type="entry name" value="PHZA_PHZB"/>
    <property type="match status" value="1"/>
</dbReference>
<evidence type="ECO:0000256" key="1">
    <source>
        <dbReference type="ARBA" id="ARBA00009377"/>
    </source>
</evidence>
<dbReference type="RefSeq" id="WP_170201617.1">
    <property type="nucleotide sequence ID" value="NZ_RJKE01000001.1"/>
</dbReference>
<dbReference type="Proteomes" id="UP000272400">
    <property type="component" value="Unassembled WGS sequence"/>
</dbReference>
<dbReference type="AlphaFoldDB" id="A0A3N1D3H0"/>
<feature type="region of interest" description="Disordered" evidence="3">
    <location>
        <begin position="132"/>
        <end position="168"/>
    </location>
</feature>
<keyword evidence="5" id="KW-1185">Reference proteome</keyword>
<evidence type="ECO:0000313" key="5">
    <source>
        <dbReference type="Proteomes" id="UP000272400"/>
    </source>
</evidence>
<dbReference type="SUPFAM" id="SSF54427">
    <property type="entry name" value="NTF2-like"/>
    <property type="match status" value="1"/>
</dbReference>
<protein>
    <submittedName>
        <fullName evidence="4">Ketosteroid isomerase-like protein</fullName>
    </submittedName>
</protein>
<evidence type="ECO:0000256" key="2">
    <source>
        <dbReference type="ARBA" id="ARBA00023194"/>
    </source>
</evidence>
<dbReference type="InterPro" id="IPR032710">
    <property type="entry name" value="NTF2-like_dom_sf"/>
</dbReference>
<dbReference type="Gene3D" id="3.10.450.50">
    <property type="match status" value="1"/>
</dbReference>
<keyword evidence="2" id="KW-0045">Antibiotic biosynthesis</keyword>
<gene>
    <name evidence="4" type="ORF">EDD29_5714</name>
</gene>
<dbReference type="EMBL" id="RJKE01000001">
    <property type="protein sequence ID" value="ROO88060.1"/>
    <property type="molecule type" value="Genomic_DNA"/>
</dbReference>
<keyword evidence="4" id="KW-0413">Isomerase</keyword>
<accession>A0A3N1D3H0</accession>
<evidence type="ECO:0000256" key="3">
    <source>
        <dbReference type="SAM" id="MobiDB-lite"/>
    </source>
</evidence>
<reference evidence="4 5" key="1">
    <citation type="submission" date="2018-11" db="EMBL/GenBank/DDBJ databases">
        <title>Sequencing the genomes of 1000 actinobacteria strains.</title>
        <authorList>
            <person name="Klenk H.-P."/>
        </authorList>
    </citation>
    <scope>NUCLEOTIDE SEQUENCE [LARGE SCALE GENOMIC DNA]</scope>
    <source>
        <strain evidence="4 5">DSM 44254</strain>
    </source>
</reference>